<sequence>MKEGKSFEISQYQVLEAYKRVKANRGAGGIDGVDFTEFDKDLKNNLYKLWNRMSSGSYFPNPVKGVEIPKKNGKKRLLGIPTISDRIAQMVVRMNFEPLVELIFCASEARKILDFVNLTLVRFIRFKYKTVKRSKAKAFRYLVRMAKAQPNLFYHWQMGIRPTIG</sequence>
<name>A0AAJ3R9G4_9BACI</name>
<protein>
    <recommendedName>
        <fullName evidence="5">Group II intron reverse transcriptase/maturase</fullName>
    </recommendedName>
</protein>
<evidence type="ECO:0008006" key="5">
    <source>
        <dbReference type="Google" id="ProtNLM"/>
    </source>
</evidence>
<accession>A0AAJ3R9G4</accession>
<evidence type="ECO:0000313" key="1">
    <source>
        <dbReference type="EMBL" id="MDR4329771.1"/>
    </source>
</evidence>
<dbReference type="AlphaFoldDB" id="A0AAJ3R9G4"/>
<dbReference type="SUPFAM" id="SSF56672">
    <property type="entry name" value="DNA/RNA polymerases"/>
    <property type="match status" value="1"/>
</dbReference>
<dbReference type="RefSeq" id="WP_098102060.1">
    <property type="nucleotide sequence ID" value="NZ_JANIOB010000001.1"/>
</dbReference>
<dbReference type="EMBL" id="NUTL01000027">
    <property type="protein sequence ID" value="PHF02624.1"/>
    <property type="molecule type" value="Genomic_DNA"/>
</dbReference>
<reference evidence="1" key="2">
    <citation type="submission" date="2019-07" db="EMBL/GenBank/DDBJ databases">
        <title>Phylogenomic Reclassification of ATCC Bacillus Strains and Various Taxa within the Genus Bacillus.</title>
        <authorList>
            <person name="Riojas M.A."/>
            <person name="Frank A.M."/>
            <person name="Fenn S.L."/>
            <person name="King S.P."/>
            <person name="Brower S.M."/>
            <person name="Hazbon M.H."/>
        </authorList>
    </citation>
    <scope>NUCLEOTIDE SEQUENCE</scope>
    <source>
        <strain evidence="1">NR-12239</strain>
    </source>
</reference>
<evidence type="ECO:0000313" key="3">
    <source>
        <dbReference type="Proteomes" id="UP000221918"/>
    </source>
</evidence>
<organism evidence="1 4">
    <name type="scientific">Bacillus pseudomycoides</name>
    <dbReference type="NCBI Taxonomy" id="64104"/>
    <lineage>
        <taxon>Bacteria</taxon>
        <taxon>Bacillati</taxon>
        <taxon>Bacillota</taxon>
        <taxon>Bacilli</taxon>
        <taxon>Bacillales</taxon>
        <taxon>Bacillaceae</taxon>
        <taxon>Bacillus</taxon>
        <taxon>Bacillus cereus group</taxon>
    </lineage>
</organism>
<dbReference type="InterPro" id="IPR051083">
    <property type="entry name" value="GrpII_Intron_Splice-Mob/Def"/>
</dbReference>
<dbReference type="Proteomes" id="UP001248134">
    <property type="component" value="Unassembled WGS sequence"/>
</dbReference>
<evidence type="ECO:0000313" key="4">
    <source>
        <dbReference type="Proteomes" id="UP001248134"/>
    </source>
</evidence>
<dbReference type="EMBL" id="VLYX01000107">
    <property type="protein sequence ID" value="MDR4329771.1"/>
    <property type="molecule type" value="Genomic_DNA"/>
</dbReference>
<dbReference type="PANTHER" id="PTHR34047:SF3">
    <property type="entry name" value="BLR2052 PROTEIN"/>
    <property type="match status" value="1"/>
</dbReference>
<reference evidence="2 3" key="1">
    <citation type="submission" date="2017-09" db="EMBL/GenBank/DDBJ databases">
        <title>Large-scale bioinformatics analysis of Bacillus genomes uncovers conserved roles of natural products in bacterial physiology.</title>
        <authorList>
            <consortium name="Agbiome Team Llc"/>
            <person name="Bleich R.M."/>
            <person name="Grubbs K.J."/>
            <person name="Santa Maria K.C."/>
            <person name="Allen S.E."/>
            <person name="Farag S."/>
            <person name="Shank E.A."/>
            <person name="Bowers A."/>
        </authorList>
    </citation>
    <scope>NUCLEOTIDE SEQUENCE [LARGE SCALE GENOMIC DNA]</scope>
    <source>
        <strain evidence="2 3">AFS037265</strain>
    </source>
</reference>
<gene>
    <name evidence="2" type="ORF">COF81_06515</name>
    <name evidence="1" type="ORF">FOS08_29460</name>
</gene>
<proteinExistence type="predicted"/>
<evidence type="ECO:0000313" key="2">
    <source>
        <dbReference type="EMBL" id="PHF02624.1"/>
    </source>
</evidence>
<dbReference type="InterPro" id="IPR043502">
    <property type="entry name" value="DNA/RNA_pol_sf"/>
</dbReference>
<dbReference type="PANTHER" id="PTHR34047">
    <property type="entry name" value="NUCLEAR INTRON MATURASE 1, MITOCHONDRIAL-RELATED"/>
    <property type="match status" value="1"/>
</dbReference>
<comment type="caution">
    <text evidence="1">The sequence shown here is derived from an EMBL/GenBank/DDBJ whole genome shotgun (WGS) entry which is preliminary data.</text>
</comment>
<dbReference type="Proteomes" id="UP000221918">
    <property type="component" value="Unassembled WGS sequence"/>
</dbReference>